<reference evidence="1" key="1">
    <citation type="journal article" date="2020" name="New Phytol.">
        <title>Comparative genomics reveals dynamic genome evolution in host specialist ectomycorrhizal fungi.</title>
        <authorList>
            <person name="Lofgren L.A."/>
            <person name="Nguyen N.H."/>
            <person name="Vilgalys R."/>
            <person name="Ruytinx J."/>
            <person name="Liao H.L."/>
            <person name="Branco S."/>
            <person name="Kuo A."/>
            <person name="LaButti K."/>
            <person name="Lipzen A."/>
            <person name="Andreopoulos W."/>
            <person name="Pangilinan J."/>
            <person name="Riley R."/>
            <person name="Hundley H."/>
            <person name="Na H."/>
            <person name="Barry K."/>
            <person name="Grigoriev I.V."/>
            <person name="Stajich J.E."/>
            <person name="Kennedy P.G."/>
        </authorList>
    </citation>
    <scope>NUCLEOTIDE SEQUENCE</scope>
    <source>
        <strain evidence="1">MN1</strain>
    </source>
</reference>
<proteinExistence type="predicted"/>
<dbReference type="GeneID" id="64635002"/>
<dbReference type="EMBL" id="JABBWG010000042">
    <property type="protein sequence ID" value="KAG1807620.1"/>
    <property type="molecule type" value="Genomic_DNA"/>
</dbReference>
<name>A0A9P7J7W0_9AGAM</name>
<sequence length="147" mass="16086">MVEKSNDSHVDGPVLKPICSFNYVVRMRADTPQPGAEAVSAGTLGTEDTPSNYKTLVAPNLASSATKILDNPFISSKEGPSNPKGKEVDPCNWGNANLYESEIDLEAQREALANWAQTHEWSRRVPEQENREDLINSIMAVVKATES</sequence>
<evidence type="ECO:0000313" key="2">
    <source>
        <dbReference type="Proteomes" id="UP000807769"/>
    </source>
</evidence>
<dbReference type="Proteomes" id="UP000807769">
    <property type="component" value="Unassembled WGS sequence"/>
</dbReference>
<keyword evidence="2" id="KW-1185">Reference proteome</keyword>
<comment type="caution">
    <text evidence="1">The sequence shown here is derived from an EMBL/GenBank/DDBJ whole genome shotgun (WGS) entry which is preliminary data.</text>
</comment>
<dbReference type="OrthoDB" id="3071436at2759"/>
<organism evidence="1 2">
    <name type="scientific">Suillus subaureus</name>
    <dbReference type="NCBI Taxonomy" id="48587"/>
    <lineage>
        <taxon>Eukaryota</taxon>
        <taxon>Fungi</taxon>
        <taxon>Dikarya</taxon>
        <taxon>Basidiomycota</taxon>
        <taxon>Agaricomycotina</taxon>
        <taxon>Agaricomycetes</taxon>
        <taxon>Agaricomycetidae</taxon>
        <taxon>Boletales</taxon>
        <taxon>Suillineae</taxon>
        <taxon>Suillaceae</taxon>
        <taxon>Suillus</taxon>
    </lineage>
</organism>
<protein>
    <submittedName>
        <fullName evidence="1">Uncharacterized protein</fullName>
    </submittedName>
</protein>
<dbReference type="AlphaFoldDB" id="A0A9P7J7W0"/>
<gene>
    <name evidence="1" type="ORF">BJ212DRAFT_1485467</name>
</gene>
<dbReference type="RefSeq" id="XP_041188154.1">
    <property type="nucleotide sequence ID" value="XM_041340986.1"/>
</dbReference>
<evidence type="ECO:0000313" key="1">
    <source>
        <dbReference type="EMBL" id="KAG1807620.1"/>
    </source>
</evidence>
<accession>A0A9P7J7W0</accession>